<dbReference type="GeneID" id="110986487"/>
<feature type="compositionally biased region" description="Pro residues" evidence="3">
    <location>
        <begin position="130"/>
        <end position="139"/>
    </location>
</feature>
<feature type="region of interest" description="Disordered" evidence="3">
    <location>
        <begin position="94"/>
        <end position="180"/>
    </location>
</feature>
<keyword evidence="4" id="KW-1185">Reference proteome</keyword>
<evidence type="ECO:0000313" key="4">
    <source>
        <dbReference type="Proteomes" id="UP000694845"/>
    </source>
</evidence>
<dbReference type="Pfam" id="PF22611">
    <property type="entry name" value="CFAP126"/>
    <property type="match status" value="1"/>
</dbReference>
<dbReference type="OMA" id="TFMGTWQ"/>
<feature type="compositionally biased region" description="Low complexity" evidence="3">
    <location>
        <begin position="157"/>
        <end position="168"/>
    </location>
</feature>
<evidence type="ECO:0000256" key="3">
    <source>
        <dbReference type="SAM" id="MobiDB-lite"/>
    </source>
</evidence>
<dbReference type="KEGG" id="aplc:110986487"/>
<dbReference type="AlphaFoldDB" id="A0A8B7ZGT3"/>
<gene>
    <name evidence="5" type="primary">LOC110986487</name>
</gene>
<protein>
    <recommendedName>
        <fullName evidence="2">Cilia- and flagella-associated protein 126</fullName>
    </recommendedName>
</protein>
<evidence type="ECO:0000256" key="1">
    <source>
        <dbReference type="ARBA" id="ARBA00009887"/>
    </source>
</evidence>
<accession>A0A8B7ZGT3</accession>
<dbReference type="PANTHER" id="PTHR34639:SF1">
    <property type="entry name" value="PROTEIN FLATTOP"/>
    <property type="match status" value="1"/>
</dbReference>
<dbReference type="PANTHER" id="PTHR34639">
    <property type="entry name" value="PROTEIN FLATTOP"/>
    <property type="match status" value="1"/>
</dbReference>
<proteinExistence type="inferred from homology"/>
<reference evidence="5" key="1">
    <citation type="submission" date="2025-08" db="UniProtKB">
        <authorList>
            <consortium name="RefSeq"/>
        </authorList>
    </citation>
    <scope>IDENTIFICATION</scope>
</reference>
<evidence type="ECO:0000313" key="5">
    <source>
        <dbReference type="RefSeq" id="XP_022104075.1"/>
    </source>
</evidence>
<sequence length="180" mass="19960">MAAHFSANQYEQAFDSKRLQNWQLPHTYKERPSCYEGFTQIIANDRGHLLGGVPRSQENPWGKFVGTWDMPLKIPGNVTTFMARSDPAAKTIVKGRLEHEEFMRQAAGSPVKETQKAPSPRKASPTKASPTPPKTPPSKSPQERPHRPSPPENVDNASPSQQQASRSPEPVSKSPQPETN</sequence>
<dbReference type="GO" id="GO:0044782">
    <property type="term" value="P:cilium organization"/>
    <property type="evidence" value="ECO:0007669"/>
    <property type="project" value="TreeGrafter"/>
</dbReference>
<organism evidence="4 5">
    <name type="scientific">Acanthaster planci</name>
    <name type="common">Crown-of-thorns starfish</name>
    <dbReference type="NCBI Taxonomy" id="133434"/>
    <lineage>
        <taxon>Eukaryota</taxon>
        <taxon>Metazoa</taxon>
        <taxon>Echinodermata</taxon>
        <taxon>Eleutherozoa</taxon>
        <taxon>Asterozoa</taxon>
        <taxon>Asteroidea</taxon>
        <taxon>Valvatacea</taxon>
        <taxon>Valvatida</taxon>
        <taxon>Acanthasteridae</taxon>
        <taxon>Acanthaster</taxon>
    </lineage>
</organism>
<dbReference type="Proteomes" id="UP000694845">
    <property type="component" value="Unplaced"/>
</dbReference>
<name>A0A8B7ZGT3_ACAPL</name>
<dbReference type="RefSeq" id="XP_022104075.1">
    <property type="nucleotide sequence ID" value="XM_022248383.1"/>
</dbReference>
<dbReference type="OrthoDB" id="521617at2759"/>
<dbReference type="GO" id="GO:0036064">
    <property type="term" value="C:ciliary basal body"/>
    <property type="evidence" value="ECO:0007669"/>
    <property type="project" value="TreeGrafter"/>
</dbReference>
<dbReference type="CDD" id="cd23705">
    <property type="entry name" value="Flattop"/>
    <property type="match status" value="1"/>
</dbReference>
<dbReference type="InterPro" id="IPR038797">
    <property type="entry name" value="Fltp"/>
</dbReference>
<comment type="similarity">
    <text evidence="1">Belongs to the Flattop family.</text>
</comment>
<evidence type="ECO:0000256" key="2">
    <source>
        <dbReference type="ARBA" id="ARBA00033306"/>
    </source>
</evidence>